<evidence type="ECO:0000313" key="8">
    <source>
        <dbReference type="EnsemblPlants" id="TraesCS2D02G184900.1"/>
    </source>
</evidence>
<keyword evidence="3" id="KW-0336">GPI-anchor</keyword>
<evidence type="ECO:0000256" key="6">
    <source>
        <dbReference type="SAM" id="Phobius"/>
    </source>
</evidence>
<keyword evidence="4 7" id="KW-0732">Signal</keyword>
<dbReference type="RefSeq" id="XP_044327971.1">
    <property type="nucleotide sequence ID" value="XM_044472036.1"/>
</dbReference>
<dbReference type="GO" id="GO:0009825">
    <property type="term" value="P:multidimensional cell growth"/>
    <property type="evidence" value="ECO:0000318"/>
    <property type="project" value="GO_Central"/>
</dbReference>
<dbReference type="Gramene" id="TraesPARA_EIv1.0_0666520.1">
    <property type="protein sequence ID" value="TraesPARA_EIv1.0_0666520.1.CDS"/>
    <property type="gene ID" value="TraesPARA_EIv1.0_0666520"/>
</dbReference>
<keyword evidence="6" id="KW-0812">Transmembrane</keyword>
<comment type="subcellular location">
    <subcellularLocation>
        <location evidence="1">Cell membrane</location>
        <topology evidence="1">Lipid-anchor</topology>
        <topology evidence="1">GPI-anchor</topology>
    </subcellularLocation>
</comment>
<proteinExistence type="predicted"/>
<dbReference type="Gramene" id="TraesROB_scaffold_068116_01G000200.1">
    <property type="protein sequence ID" value="TraesROB_scaffold_068116_01G000200.1"/>
    <property type="gene ID" value="TraesROB_scaffold_068116_01G000200"/>
</dbReference>
<sequence>MQFAGAILLLMFVPCAEGQPPEATPAGGLAIEQILSKNGCGAFAGLVAATAGVGQVLREQSDAGLAVFCPDDGAVAAFAPRFSNLTADRQAALLLHHGLAARSGEVELWLIHRRGPIEVRTLDGGRWGHGVLSICYLGGAMQLASSPPSFTTPVEARVTSTVVYNDRLTVYLIDAVLVPGAPALFDYSDILVTTCVMLGLMMLVLGSCGAICS</sequence>
<evidence type="ECO:0000313" key="9">
    <source>
        <dbReference type="Proteomes" id="UP000019116"/>
    </source>
</evidence>
<dbReference type="STRING" id="4565.A0A3B6D994"/>
<dbReference type="Gramene" id="TraesCAD_scaffold_043118_01G000300.1">
    <property type="protein sequence ID" value="TraesCAD_scaffold_043118_01G000300.1"/>
    <property type="gene ID" value="TraesCAD_scaffold_043118_01G000300"/>
</dbReference>
<evidence type="ECO:0000256" key="2">
    <source>
        <dbReference type="ARBA" id="ARBA00022475"/>
    </source>
</evidence>
<evidence type="ECO:0000256" key="4">
    <source>
        <dbReference type="ARBA" id="ARBA00022729"/>
    </source>
</evidence>
<dbReference type="Gramene" id="TraesWEE_scaffold_031332_01G000300.1">
    <property type="protein sequence ID" value="TraesWEE_scaffold_031332_01G000300.1"/>
    <property type="gene ID" value="TraesWEE_scaffold_031332_01G000300"/>
</dbReference>
<dbReference type="OrthoDB" id="603603at2759"/>
<dbReference type="SUPFAM" id="SSF82153">
    <property type="entry name" value="FAS1 domain"/>
    <property type="match status" value="1"/>
</dbReference>
<dbReference type="Gramene" id="TraesLAC2D03G01091990.1">
    <property type="protein sequence ID" value="TraesLAC2D03G01091990.1"/>
    <property type="gene ID" value="TraesLAC2D03G01091990"/>
</dbReference>
<keyword evidence="9" id="KW-1185">Reference proteome</keyword>
<dbReference type="Gramene" id="TraesJAG2D03G01147030.1">
    <property type="protein sequence ID" value="TraesJAG2D03G01147030.1"/>
    <property type="gene ID" value="TraesJAG2D03G01147030"/>
</dbReference>
<feature type="signal peptide" evidence="7">
    <location>
        <begin position="1"/>
        <end position="18"/>
    </location>
</feature>
<keyword evidence="5 6" id="KW-0472">Membrane</keyword>
<dbReference type="GO" id="GO:0098552">
    <property type="term" value="C:side of membrane"/>
    <property type="evidence" value="ECO:0007669"/>
    <property type="project" value="UniProtKB-KW"/>
</dbReference>
<dbReference type="Gramene" id="TraesNOR2D03G01156370.1">
    <property type="protein sequence ID" value="TraesNOR2D03G01156370.1"/>
    <property type="gene ID" value="TraesNOR2D03G01156370"/>
</dbReference>
<dbReference type="PANTHER" id="PTHR32077:SF83">
    <property type="entry name" value="OS06G0285100 PROTEIN"/>
    <property type="match status" value="1"/>
</dbReference>
<gene>
    <name evidence="8" type="primary">LOC123049035</name>
</gene>
<dbReference type="GO" id="GO:0048354">
    <property type="term" value="P:mucilage biosynthetic process involved in seed coat development"/>
    <property type="evidence" value="ECO:0000318"/>
    <property type="project" value="GO_Central"/>
</dbReference>
<dbReference type="Gramene" id="TraesJUL2D03G01146580.1">
    <property type="protein sequence ID" value="TraesJUL2D03G01146580.1"/>
    <property type="gene ID" value="TraesJUL2D03G01146580"/>
</dbReference>
<dbReference type="GO" id="GO:0005886">
    <property type="term" value="C:plasma membrane"/>
    <property type="evidence" value="ECO:0000318"/>
    <property type="project" value="GO_Central"/>
</dbReference>
<dbReference type="Gramene" id="TraesLDM2D03G01141100.1">
    <property type="protein sequence ID" value="TraesLDM2D03G01141100.1"/>
    <property type="gene ID" value="TraesLDM2D03G01141100"/>
</dbReference>
<dbReference type="InterPro" id="IPR036378">
    <property type="entry name" value="FAS1_dom_sf"/>
</dbReference>
<dbReference type="AlphaFoldDB" id="A0A3B6D994"/>
<dbReference type="InterPro" id="IPR045003">
    <property type="entry name" value="FLA_A"/>
</dbReference>
<dbReference type="Gramene" id="TraesCS2D03G0388100.1">
    <property type="protein sequence ID" value="TraesCS2D03G0388100.1.CDS"/>
    <property type="gene ID" value="TraesCS2D03G0388100"/>
</dbReference>
<keyword evidence="3" id="KW-0449">Lipoprotein</keyword>
<evidence type="ECO:0000256" key="5">
    <source>
        <dbReference type="ARBA" id="ARBA00023136"/>
    </source>
</evidence>
<reference evidence="8" key="1">
    <citation type="submission" date="2018-08" db="EMBL/GenBank/DDBJ databases">
        <authorList>
            <person name="Rossello M."/>
        </authorList>
    </citation>
    <scope>NUCLEOTIDE SEQUENCE [LARGE SCALE GENOMIC DNA]</scope>
    <source>
        <strain evidence="8">cv. Chinese Spring</strain>
    </source>
</reference>
<keyword evidence="3" id="KW-0325">Glycoprotein</keyword>
<dbReference type="Gramene" id="TraesCS2D02G184900.1">
    <property type="protein sequence ID" value="TraesCS2D02G184900.1"/>
    <property type="gene ID" value="TraesCS2D02G184900"/>
</dbReference>
<evidence type="ECO:0000256" key="7">
    <source>
        <dbReference type="SAM" id="SignalP"/>
    </source>
</evidence>
<dbReference type="Gene3D" id="2.30.180.10">
    <property type="entry name" value="FAS1 domain"/>
    <property type="match status" value="1"/>
</dbReference>
<keyword evidence="6" id="KW-1133">Transmembrane helix</keyword>
<dbReference type="PANTHER" id="PTHR32077">
    <property type="entry name" value="FASCICLIN-LIKE ARABINOGALACTAN PROTEIN"/>
    <property type="match status" value="1"/>
</dbReference>
<dbReference type="Gramene" id="TraesARI2D03G01156250.1">
    <property type="protein sequence ID" value="TraesARI2D03G01156250.1"/>
    <property type="gene ID" value="TraesARI2D03G01156250"/>
</dbReference>
<dbReference type="GeneID" id="123049035"/>
<dbReference type="Proteomes" id="UP000019116">
    <property type="component" value="Chromosome 2D"/>
</dbReference>
<reference evidence="8" key="2">
    <citation type="submission" date="2018-10" db="UniProtKB">
        <authorList>
            <consortium name="EnsemblPlants"/>
        </authorList>
    </citation>
    <scope>IDENTIFICATION</scope>
</reference>
<evidence type="ECO:0000256" key="3">
    <source>
        <dbReference type="ARBA" id="ARBA00022622"/>
    </source>
</evidence>
<dbReference type="Gramene" id="TraesRN2D0100417400.1">
    <property type="protein sequence ID" value="TraesRN2D0100417400.1"/>
    <property type="gene ID" value="TraesRN2D0100417400"/>
</dbReference>
<evidence type="ECO:0008006" key="10">
    <source>
        <dbReference type="Google" id="ProtNLM"/>
    </source>
</evidence>
<keyword evidence="2" id="KW-1003">Cell membrane</keyword>
<accession>A0A3B6D994</accession>
<evidence type="ECO:0000256" key="1">
    <source>
        <dbReference type="ARBA" id="ARBA00004609"/>
    </source>
</evidence>
<dbReference type="Gramene" id="TraesSYM2D03G01154870.1">
    <property type="protein sequence ID" value="TraesSYM2D03G01154870.1"/>
    <property type="gene ID" value="TraesSYM2D03G01154870"/>
</dbReference>
<name>A0A3B6D994_WHEAT</name>
<dbReference type="SMR" id="A0A3B6D994"/>
<dbReference type="OMA" id="SICYLGG"/>
<organism evidence="8">
    <name type="scientific">Triticum aestivum</name>
    <name type="common">Wheat</name>
    <dbReference type="NCBI Taxonomy" id="4565"/>
    <lineage>
        <taxon>Eukaryota</taxon>
        <taxon>Viridiplantae</taxon>
        <taxon>Streptophyta</taxon>
        <taxon>Embryophyta</taxon>
        <taxon>Tracheophyta</taxon>
        <taxon>Spermatophyta</taxon>
        <taxon>Magnoliopsida</taxon>
        <taxon>Liliopsida</taxon>
        <taxon>Poales</taxon>
        <taxon>Poaceae</taxon>
        <taxon>BOP clade</taxon>
        <taxon>Pooideae</taxon>
        <taxon>Triticodae</taxon>
        <taxon>Triticeae</taxon>
        <taxon>Triticinae</taxon>
        <taxon>Triticum</taxon>
    </lineage>
</organism>
<dbReference type="EnsemblPlants" id="TraesCS2D02G184900.1">
    <property type="protein sequence ID" value="TraesCS2D02G184900.1"/>
    <property type="gene ID" value="TraesCS2D02G184900"/>
</dbReference>
<protein>
    <recommendedName>
        <fullName evidence="10">FAS1 domain-containing protein</fullName>
    </recommendedName>
</protein>
<feature type="chain" id="PRO_5043172617" description="FAS1 domain-containing protein" evidence="7">
    <location>
        <begin position="19"/>
        <end position="213"/>
    </location>
</feature>
<dbReference type="Gramene" id="TraesSTA2D03G01128960.1">
    <property type="protein sequence ID" value="TraesSTA2D03G01128960.1"/>
    <property type="gene ID" value="TraesSTA2D03G01128960"/>
</dbReference>
<dbReference type="Gramene" id="TraesMAC2D03G01138530.1">
    <property type="protein sequence ID" value="TraesMAC2D03G01138530.1"/>
    <property type="gene ID" value="TraesMAC2D03G01138530"/>
</dbReference>
<dbReference type="GO" id="GO:0009738">
    <property type="term" value="P:abscisic acid-activated signaling pathway"/>
    <property type="evidence" value="ECO:0000318"/>
    <property type="project" value="GO_Central"/>
</dbReference>
<feature type="transmembrane region" description="Helical" evidence="6">
    <location>
        <begin position="190"/>
        <end position="212"/>
    </location>
</feature>
<dbReference type="Gramene" id="TraesCLE_scaffold_077712_01G000300.1">
    <property type="protein sequence ID" value="TraesCLE_scaffold_077712_01G000300.1"/>
    <property type="gene ID" value="TraesCLE_scaffold_077712_01G000300"/>
</dbReference>